<dbReference type="Pfam" id="PF08044">
    <property type="entry name" value="DUF1707"/>
    <property type="match status" value="1"/>
</dbReference>
<feature type="transmembrane region" description="Helical" evidence="1">
    <location>
        <begin position="128"/>
        <end position="147"/>
    </location>
</feature>
<keyword evidence="1" id="KW-1133">Transmembrane helix</keyword>
<dbReference type="RefSeq" id="WP_179827275.1">
    <property type="nucleotide sequence ID" value="NZ_JACCFS010000001.1"/>
</dbReference>
<evidence type="ECO:0000259" key="2">
    <source>
        <dbReference type="Pfam" id="PF08044"/>
    </source>
</evidence>
<dbReference type="Proteomes" id="UP000572051">
    <property type="component" value="Unassembled WGS sequence"/>
</dbReference>
<protein>
    <recommendedName>
        <fullName evidence="2">DUF1707 domain-containing protein</fullName>
    </recommendedName>
</protein>
<keyword evidence="4" id="KW-1185">Reference proteome</keyword>
<feature type="transmembrane region" description="Helical" evidence="1">
    <location>
        <begin position="101"/>
        <end position="121"/>
    </location>
</feature>
<dbReference type="InterPro" id="IPR012551">
    <property type="entry name" value="DUF1707_SHOCT-like"/>
</dbReference>
<evidence type="ECO:0000313" key="3">
    <source>
        <dbReference type="EMBL" id="NYJ36954.1"/>
    </source>
</evidence>
<dbReference type="EMBL" id="JACCFS010000001">
    <property type="protein sequence ID" value="NYJ36954.1"/>
    <property type="molecule type" value="Genomic_DNA"/>
</dbReference>
<evidence type="ECO:0000256" key="1">
    <source>
        <dbReference type="SAM" id="Phobius"/>
    </source>
</evidence>
<proteinExistence type="predicted"/>
<accession>A0A7Z0ERT9</accession>
<dbReference type="AlphaFoldDB" id="A0A7Z0ERT9"/>
<gene>
    <name evidence="3" type="ORF">HNR10_004835</name>
</gene>
<reference evidence="3 4" key="1">
    <citation type="submission" date="2020-07" db="EMBL/GenBank/DDBJ databases">
        <title>Sequencing the genomes of 1000 actinobacteria strains.</title>
        <authorList>
            <person name="Klenk H.-P."/>
        </authorList>
    </citation>
    <scope>NUCLEOTIDE SEQUENCE [LARGE SCALE GENOMIC DNA]</scope>
    <source>
        <strain evidence="3 4">DSM 44442</strain>
    </source>
</reference>
<organism evidence="3 4">
    <name type="scientific">Nocardiopsis aegyptia</name>
    <dbReference type="NCBI Taxonomy" id="220378"/>
    <lineage>
        <taxon>Bacteria</taxon>
        <taxon>Bacillati</taxon>
        <taxon>Actinomycetota</taxon>
        <taxon>Actinomycetes</taxon>
        <taxon>Streptosporangiales</taxon>
        <taxon>Nocardiopsidaceae</taxon>
        <taxon>Nocardiopsis</taxon>
    </lineage>
</organism>
<name>A0A7Z0ERT9_9ACTN</name>
<keyword evidence="1" id="KW-0472">Membrane</keyword>
<feature type="domain" description="DUF1707" evidence="2">
    <location>
        <begin position="11"/>
        <end position="63"/>
    </location>
</feature>
<sequence>MNDGRLPLHRVRASDAEREATLEHLATAFVEGRLRQDEYELRVGLALRSVFVGDLEVLTDDLPARPERVPAPELPPVAEESGSRWQAPALSVSWSEWTDEWRWWAGIAVVLTTVWAVVSAMSGELVPYWPLVPLGIWAAVLLASAIWPSEGEPPPG</sequence>
<comment type="caution">
    <text evidence="3">The sequence shown here is derived from an EMBL/GenBank/DDBJ whole genome shotgun (WGS) entry which is preliminary data.</text>
</comment>
<evidence type="ECO:0000313" key="4">
    <source>
        <dbReference type="Proteomes" id="UP000572051"/>
    </source>
</evidence>
<keyword evidence="1" id="KW-0812">Transmembrane</keyword>